<dbReference type="InterPro" id="IPR032823">
    <property type="entry name" value="BCA_ABC_TP_C"/>
</dbReference>
<keyword evidence="8" id="KW-1185">Reference proteome</keyword>
<evidence type="ECO:0000256" key="3">
    <source>
        <dbReference type="ARBA" id="ARBA00022741"/>
    </source>
</evidence>
<dbReference type="InterPro" id="IPR052156">
    <property type="entry name" value="BCAA_Transport_ATP-bd_LivF"/>
</dbReference>
<reference evidence="8" key="1">
    <citation type="journal article" date="2019" name="Int. J. Syst. Evol. Microbiol.">
        <title>The Global Catalogue of Microorganisms (GCM) 10K type strain sequencing project: providing services to taxonomists for standard genome sequencing and annotation.</title>
        <authorList>
            <consortium name="The Broad Institute Genomics Platform"/>
            <consortium name="The Broad Institute Genome Sequencing Center for Infectious Disease"/>
            <person name="Wu L."/>
            <person name="Ma J."/>
        </authorList>
    </citation>
    <scope>NUCLEOTIDE SEQUENCE [LARGE SCALE GENOMIC DNA]</scope>
    <source>
        <strain evidence="8">KCTC 42964</strain>
    </source>
</reference>
<gene>
    <name evidence="7" type="ORF">ACFOGJ_25865</name>
</gene>
<sequence>MTAKEEGEGTASTLFARGVSVHFEGVTALEDVDLDLAPGEILGLIGPNGAGKTTLVNVLTGFQRPDTGTVGIDRAEMTGRPAHDFARAGLGRTFQAVRLFAGMTVLDNVELGAVGKGVARGQARAEARQILDWLDLGSMADTVSGTLPYGDERWVGLARALAGRPRFLLLDEPAAGLNEAEAERLVATVARIRDRFGCGVLIIEHNMQLVMSLCDRIHVLEHGRTIATGTPAEAQADPEVRRAYLGGHGPGSTDAEAQAAGGRRRAASFAPGRDLLAVEGLQVNYGPVQALRGISLSIGEGELVSVIGPNGAGKSTLTLAVAGIVPPAAGHIRYDGADLSGRPAERIVRDGISLVPEGRHVFPALTVEENLIAGATPARGRGNVDPAALEEVLATFPILKERYRSAAGKLSGGEQQQLVIARALLAKPRLLLLDEPSLGLAPLVIDLVFDILARMRDAGQTILLVEQNADRALAISDRTYVLRSGAIVLSGASADLAVDPAFDEAYFGFAQNAPAGAAAEAPAP</sequence>
<organism evidence="7 8">
    <name type="scientific">Marinibaculum pumilum</name>
    <dbReference type="NCBI Taxonomy" id="1766165"/>
    <lineage>
        <taxon>Bacteria</taxon>
        <taxon>Pseudomonadati</taxon>
        <taxon>Pseudomonadota</taxon>
        <taxon>Alphaproteobacteria</taxon>
        <taxon>Rhodospirillales</taxon>
        <taxon>Rhodospirillaceae</taxon>
        <taxon>Marinibaculum</taxon>
    </lineage>
</organism>
<protein>
    <submittedName>
        <fullName evidence="7">ATP-binding cassette domain-containing protein</fullName>
    </submittedName>
</protein>
<dbReference type="EMBL" id="JBHRTR010000048">
    <property type="protein sequence ID" value="MFC3230702.1"/>
    <property type="molecule type" value="Genomic_DNA"/>
</dbReference>
<dbReference type="SMART" id="SM00382">
    <property type="entry name" value="AAA"/>
    <property type="match status" value="2"/>
</dbReference>
<proteinExistence type="inferred from homology"/>
<comment type="similarity">
    <text evidence="1">Belongs to the ABC transporter superfamily.</text>
</comment>
<dbReference type="RefSeq" id="WP_379906124.1">
    <property type="nucleotide sequence ID" value="NZ_JBHRTR010000048.1"/>
</dbReference>
<keyword evidence="2" id="KW-0813">Transport</keyword>
<name>A0ABV7L8W2_9PROT</name>
<dbReference type="CDD" id="cd03224">
    <property type="entry name" value="ABC_TM1139_LivF_branched"/>
    <property type="match status" value="1"/>
</dbReference>
<dbReference type="PANTHER" id="PTHR43820">
    <property type="entry name" value="HIGH-AFFINITY BRANCHED-CHAIN AMINO ACID TRANSPORT ATP-BINDING PROTEIN LIVF"/>
    <property type="match status" value="1"/>
</dbReference>
<dbReference type="PROSITE" id="PS50893">
    <property type="entry name" value="ABC_TRANSPORTER_2"/>
    <property type="match status" value="2"/>
</dbReference>
<dbReference type="SUPFAM" id="SSF52540">
    <property type="entry name" value="P-loop containing nucleoside triphosphate hydrolases"/>
    <property type="match status" value="2"/>
</dbReference>
<keyword evidence="3" id="KW-0547">Nucleotide-binding</keyword>
<evidence type="ECO:0000256" key="4">
    <source>
        <dbReference type="ARBA" id="ARBA00022840"/>
    </source>
</evidence>
<evidence type="ECO:0000313" key="8">
    <source>
        <dbReference type="Proteomes" id="UP001595528"/>
    </source>
</evidence>
<dbReference type="Pfam" id="PF12399">
    <property type="entry name" value="BCA_ABC_TP_C"/>
    <property type="match status" value="1"/>
</dbReference>
<evidence type="ECO:0000259" key="6">
    <source>
        <dbReference type="PROSITE" id="PS50893"/>
    </source>
</evidence>
<dbReference type="InterPro" id="IPR027417">
    <property type="entry name" value="P-loop_NTPase"/>
</dbReference>
<dbReference type="Pfam" id="PF00005">
    <property type="entry name" value="ABC_tran"/>
    <property type="match status" value="2"/>
</dbReference>
<dbReference type="InterPro" id="IPR003593">
    <property type="entry name" value="AAA+_ATPase"/>
</dbReference>
<evidence type="ECO:0000313" key="7">
    <source>
        <dbReference type="EMBL" id="MFC3230702.1"/>
    </source>
</evidence>
<evidence type="ECO:0000256" key="5">
    <source>
        <dbReference type="ARBA" id="ARBA00022970"/>
    </source>
</evidence>
<dbReference type="Gene3D" id="3.40.50.300">
    <property type="entry name" value="P-loop containing nucleotide triphosphate hydrolases"/>
    <property type="match status" value="2"/>
</dbReference>
<dbReference type="CDD" id="cd03219">
    <property type="entry name" value="ABC_Mj1267_LivG_branched"/>
    <property type="match status" value="1"/>
</dbReference>
<feature type="domain" description="ABC transporter" evidence="6">
    <location>
        <begin position="14"/>
        <end position="247"/>
    </location>
</feature>
<feature type="domain" description="ABC transporter" evidence="6">
    <location>
        <begin position="276"/>
        <end position="509"/>
    </location>
</feature>
<dbReference type="PANTHER" id="PTHR43820:SF4">
    <property type="entry name" value="HIGH-AFFINITY BRANCHED-CHAIN AMINO ACID TRANSPORT ATP-BINDING PROTEIN LIVF"/>
    <property type="match status" value="1"/>
</dbReference>
<keyword evidence="4 7" id="KW-0067">ATP-binding</keyword>
<dbReference type="Proteomes" id="UP001595528">
    <property type="component" value="Unassembled WGS sequence"/>
</dbReference>
<keyword evidence="5" id="KW-0029">Amino-acid transport</keyword>
<evidence type="ECO:0000256" key="2">
    <source>
        <dbReference type="ARBA" id="ARBA00022448"/>
    </source>
</evidence>
<accession>A0ABV7L8W2</accession>
<evidence type="ECO:0000256" key="1">
    <source>
        <dbReference type="ARBA" id="ARBA00005417"/>
    </source>
</evidence>
<dbReference type="InterPro" id="IPR003439">
    <property type="entry name" value="ABC_transporter-like_ATP-bd"/>
</dbReference>
<dbReference type="GO" id="GO:0005524">
    <property type="term" value="F:ATP binding"/>
    <property type="evidence" value="ECO:0007669"/>
    <property type="project" value="UniProtKB-KW"/>
</dbReference>
<comment type="caution">
    <text evidence="7">The sequence shown here is derived from an EMBL/GenBank/DDBJ whole genome shotgun (WGS) entry which is preliminary data.</text>
</comment>